<protein>
    <submittedName>
        <fullName evidence="1">Uncharacterized protein</fullName>
    </submittedName>
</protein>
<dbReference type="EMBL" id="CM037155">
    <property type="protein sequence ID" value="KAH7846704.1"/>
    <property type="molecule type" value="Genomic_DNA"/>
</dbReference>
<gene>
    <name evidence="1" type="ORF">Vadar_017207</name>
</gene>
<evidence type="ECO:0000313" key="2">
    <source>
        <dbReference type="Proteomes" id="UP000828048"/>
    </source>
</evidence>
<name>A0ACB7Y0J0_9ERIC</name>
<dbReference type="Proteomes" id="UP000828048">
    <property type="component" value="Chromosome 5"/>
</dbReference>
<proteinExistence type="predicted"/>
<comment type="caution">
    <text evidence="1">The sequence shown here is derived from an EMBL/GenBank/DDBJ whole genome shotgun (WGS) entry which is preliminary data.</text>
</comment>
<sequence length="804" mass="88130">MCLEGVKNSVADPSNYLSSWTFSNTTVGFICNFVGATCWNDLENRLIGLSLQDLSLGGEIPSALRYCYSLQTLALSGNNLNGSIPSDICNWLPYLVTLDLSNNQLTGPIPDDLANCRYLNKLVLSGNQLSGIIPNQLSSLGRLKTFSVANNELSGMIPAGLNSYDPSDFEGNDGLCGPPLKNCGGLDKKRLAIFIAAGVFGAVTAAALFLFGFGICLFFFPKRRRRRKRGYEVGRDGDESWADSLRAYKHVQVQLFQKLLVKVKLANLMAATNYFSIENIIMSTRTGMTYKAVLRDGSALAIKWLNTCNLSEKQFQMEMNRLGQLKHPNLVPLLGFCMAEEEKLLVYKHMLSGTLCSMLDRNPGELDWPTRFRIGFGAARGLAWLHHGCQPPVLHQSISSNVILLDEEFDARIIDSGLARLMTSNHTNESSLSFGYGYLGEFGYVAPEYAGTMVASLKGDVYGFGVVLLELATGQKPLDVSNAYFVDWVNQLSSSGRLNDAIDKSLCGKGHDEEIVQFLGIACHCVTFRPKDRWSMFQVYESLKSIAEDGVTFNLVVMWLNTCKLNEEQFRMEMEQVGQDFVFDVESKLSEMDLPARFRIGFGAARGLPWLYHGCQPPILPQNLSSGLARFMMSDGNGYLGEFGYIALEYSGTTIASLKCYNPTSATAHALLPVYYSDDGDSSNDLLLSSKQICCIYIDIYIYTGICTEMSGGEYSDRDILLRSNSSGSDGDLESQGSSHRSSSNKKGISDLFKQLDRGFTGRCLRATRSDRDLSPTVNHAASGSGSGGGGGSDDILGDSTPSE</sequence>
<reference evidence="1 2" key="1">
    <citation type="journal article" date="2021" name="Hortic Res">
        <title>High-quality reference genome and annotation aids understanding of berry development for evergreen blueberry (Vaccinium darrowii).</title>
        <authorList>
            <person name="Yu J."/>
            <person name="Hulse-Kemp A.M."/>
            <person name="Babiker E."/>
            <person name="Staton M."/>
        </authorList>
    </citation>
    <scope>NUCLEOTIDE SEQUENCE [LARGE SCALE GENOMIC DNA]</scope>
    <source>
        <strain evidence="2">cv. NJ 8807/NJ 8810</strain>
        <tissue evidence="1">Young leaf</tissue>
    </source>
</reference>
<keyword evidence="2" id="KW-1185">Reference proteome</keyword>
<accession>A0ACB7Y0J0</accession>
<organism evidence="1 2">
    <name type="scientific">Vaccinium darrowii</name>
    <dbReference type="NCBI Taxonomy" id="229202"/>
    <lineage>
        <taxon>Eukaryota</taxon>
        <taxon>Viridiplantae</taxon>
        <taxon>Streptophyta</taxon>
        <taxon>Embryophyta</taxon>
        <taxon>Tracheophyta</taxon>
        <taxon>Spermatophyta</taxon>
        <taxon>Magnoliopsida</taxon>
        <taxon>eudicotyledons</taxon>
        <taxon>Gunneridae</taxon>
        <taxon>Pentapetalae</taxon>
        <taxon>asterids</taxon>
        <taxon>Ericales</taxon>
        <taxon>Ericaceae</taxon>
        <taxon>Vaccinioideae</taxon>
        <taxon>Vaccinieae</taxon>
        <taxon>Vaccinium</taxon>
    </lineage>
</organism>
<evidence type="ECO:0000313" key="1">
    <source>
        <dbReference type="EMBL" id="KAH7846704.1"/>
    </source>
</evidence>